<dbReference type="EMBL" id="GBEZ01010190">
    <property type="protein sequence ID" value="JAC75458.1"/>
    <property type="molecule type" value="Transcribed_RNA"/>
</dbReference>
<evidence type="ECO:0000313" key="1">
    <source>
        <dbReference type="EMBL" id="JAC75458.1"/>
    </source>
</evidence>
<protein>
    <submittedName>
        <fullName evidence="1">Uncharacterized protein</fullName>
    </submittedName>
</protein>
<proteinExistence type="predicted"/>
<dbReference type="AlphaFoldDB" id="A0A061RTZ7"/>
<organism evidence="1">
    <name type="scientific">Tetraselmis sp. GSL018</name>
    <dbReference type="NCBI Taxonomy" id="582737"/>
    <lineage>
        <taxon>Eukaryota</taxon>
        <taxon>Viridiplantae</taxon>
        <taxon>Chlorophyta</taxon>
        <taxon>core chlorophytes</taxon>
        <taxon>Chlorodendrophyceae</taxon>
        <taxon>Chlorodendrales</taxon>
        <taxon>Chlorodendraceae</taxon>
        <taxon>Tetraselmis</taxon>
    </lineage>
</organism>
<sequence length="42" mass="4647">FFFEIAETPRQKVAALSLWDEGLFLFTNGVARTNRASSGPVC</sequence>
<name>A0A061RTZ7_9CHLO</name>
<reference evidence="1" key="1">
    <citation type="submission" date="2014-05" db="EMBL/GenBank/DDBJ databases">
        <title>The transcriptome of the halophilic microalga Tetraselmis sp. GSL018 isolated from the Great Salt Lake, Utah.</title>
        <authorList>
            <person name="Jinkerson R.E."/>
            <person name="D'Adamo S."/>
            <person name="Posewitz M.C."/>
        </authorList>
    </citation>
    <scope>NUCLEOTIDE SEQUENCE</scope>
    <source>
        <strain evidence="1">GSL018</strain>
    </source>
</reference>
<accession>A0A061RTZ7</accession>
<gene>
    <name evidence="1" type="ORF">TSPGSL018_23022</name>
</gene>
<feature type="non-terminal residue" evidence="1">
    <location>
        <position position="1"/>
    </location>
</feature>